<evidence type="ECO:0000313" key="11">
    <source>
        <dbReference type="Proteomes" id="UP000678499"/>
    </source>
</evidence>
<dbReference type="PROSITE" id="PS51402">
    <property type="entry name" value="CATALASE_3"/>
    <property type="match status" value="1"/>
</dbReference>
<evidence type="ECO:0000256" key="8">
    <source>
        <dbReference type="ARBA" id="ARBA00023324"/>
    </source>
</evidence>
<gene>
    <name evidence="10" type="ORF">NMOB1V02_LOCUS10179</name>
</gene>
<keyword evidence="4" id="KW-0349">Heme</keyword>
<dbReference type="GO" id="GO:0020037">
    <property type="term" value="F:heme binding"/>
    <property type="evidence" value="ECO:0007669"/>
    <property type="project" value="InterPro"/>
</dbReference>
<dbReference type="GO" id="GO:0006979">
    <property type="term" value="P:response to oxidative stress"/>
    <property type="evidence" value="ECO:0007669"/>
    <property type="project" value="InterPro"/>
</dbReference>
<dbReference type="InterPro" id="IPR024712">
    <property type="entry name" value="Catalase_clade2"/>
</dbReference>
<comment type="cofactor">
    <cofactor evidence="1">
        <name>heme</name>
        <dbReference type="ChEBI" id="CHEBI:30413"/>
    </cofactor>
</comment>
<evidence type="ECO:0000256" key="4">
    <source>
        <dbReference type="ARBA" id="ARBA00022617"/>
    </source>
</evidence>
<dbReference type="PANTHER" id="PTHR42821">
    <property type="entry name" value="CATALASE"/>
    <property type="match status" value="1"/>
</dbReference>
<feature type="domain" description="Catalase core" evidence="9">
    <location>
        <begin position="1"/>
        <end position="217"/>
    </location>
</feature>
<proteinExistence type="predicted"/>
<sequence>MTINDHQDENPIKHDWRTDYSNRPYYGDIQRELPDVDYDRDLRSAYELGSAAGDAMFYEEVPIIHAVIVFANNEAFLVKFHWTPKQGVAQVVWDEALKINGKDPDFHRRDLWDAIERGNYPEWELGAQIFSEEDAKQWDFDVLDATKLIPEELVPVTPLGRADNTITGISDHCLISVNTCCPSISGKPKSKISCIVVIFIIPPMAPWPYIAAIGPFKKSIA</sequence>
<evidence type="ECO:0000256" key="1">
    <source>
        <dbReference type="ARBA" id="ARBA00001971"/>
    </source>
</evidence>
<dbReference type="Proteomes" id="UP000678499">
    <property type="component" value="Unassembled WGS sequence"/>
</dbReference>
<evidence type="ECO:0000256" key="5">
    <source>
        <dbReference type="ARBA" id="ARBA00022723"/>
    </source>
</evidence>
<dbReference type="InterPro" id="IPR020835">
    <property type="entry name" value="Catalase_sf"/>
</dbReference>
<dbReference type="OrthoDB" id="7430123at2759"/>
<evidence type="ECO:0000256" key="3">
    <source>
        <dbReference type="ARBA" id="ARBA00022559"/>
    </source>
</evidence>
<keyword evidence="6" id="KW-0560">Oxidoreductase</keyword>
<dbReference type="InterPro" id="IPR011614">
    <property type="entry name" value="Catalase_core"/>
</dbReference>
<dbReference type="PANTHER" id="PTHR42821:SF1">
    <property type="entry name" value="CATALASE-B"/>
    <property type="match status" value="1"/>
</dbReference>
<dbReference type="EMBL" id="CAJPEX010003970">
    <property type="protein sequence ID" value="CAG0922709.1"/>
    <property type="molecule type" value="Genomic_DNA"/>
</dbReference>
<dbReference type="GO" id="GO:0042744">
    <property type="term" value="P:hydrogen peroxide catabolic process"/>
    <property type="evidence" value="ECO:0007669"/>
    <property type="project" value="UniProtKB-KW"/>
</dbReference>
<dbReference type="InterPro" id="IPR018028">
    <property type="entry name" value="Catalase"/>
</dbReference>
<keyword evidence="5" id="KW-0479">Metal-binding</keyword>
<dbReference type="SUPFAM" id="SSF56634">
    <property type="entry name" value="Heme-dependent catalase-like"/>
    <property type="match status" value="1"/>
</dbReference>
<dbReference type="SMART" id="SM01060">
    <property type="entry name" value="Catalase"/>
    <property type="match status" value="1"/>
</dbReference>
<dbReference type="Pfam" id="PF00199">
    <property type="entry name" value="Catalase"/>
    <property type="match status" value="1"/>
</dbReference>
<organism evidence="10">
    <name type="scientific">Notodromas monacha</name>
    <dbReference type="NCBI Taxonomy" id="399045"/>
    <lineage>
        <taxon>Eukaryota</taxon>
        <taxon>Metazoa</taxon>
        <taxon>Ecdysozoa</taxon>
        <taxon>Arthropoda</taxon>
        <taxon>Crustacea</taxon>
        <taxon>Oligostraca</taxon>
        <taxon>Ostracoda</taxon>
        <taxon>Podocopa</taxon>
        <taxon>Podocopida</taxon>
        <taxon>Cypridocopina</taxon>
        <taxon>Cypridoidea</taxon>
        <taxon>Cyprididae</taxon>
        <taxon>Notodromas</taxon>
    </lineage>
</organism>
<dbReference type="GO" id="GO:0004096">
    <property type="term" value="F:catalase activity"/>
    <property type="evidence" value="ECO:0007669"/>
    <property type="project" value="UniProtKB-EC"/>
</dbReference>
<name>A0A7R9BY07_9CRUS</name>
<keyword evidence="8" id="KW-0376">Hydrogen peroxide</keyword>
<dbReference type="Gene3D" id="2.40.180.10">
    <property type="entry name" value="Catalase core domain"/>
    <property type="match status" value="1"/>
</dbReference>
<feature type="non-terminal residue" evidence="10">
    <location>
        <position position="221"/>
    </location>
</feature>
<accession>A0A7R9BY07</accession>
<evidence type="ECO:0000313" key="10">
    <source>
        <dbReference type="EMBL" id="CAD7282557.1"/>
    </source>
</evidence>
<keyword evidence="7" id="KW-0408">Iron</keyword>
<evidence type="ECO:0000256" key="2">
    <source>
        <dbReference type="ARBA" id="ARBA00012314"/>
    </source>
</evidence>
<keyword evidence="3" id="KW-0575">Peroxidase</keyword>
<dbReference type="EMBL" id="OA886007">
    <property type="protein sequence ID" value="CAD7282557.1"/>
    <property type="molecule type" value="Genomic_DNA"/>
</dbReference>
<evidence type="ECO:0000256" key="6">
    <source>
        <dbReference type="ARBA" id="ARBA00023002"/>
    </source>
</evidence>
<evidence type="ECO:0000259" key="9">
    <source>
        <dbReference type="SMART" id="SM01060"/>
    </source>
</evidence>
<dbReference type="EC" id="1.11.1.6" evidence="2"/>
<dbReference type="GO" id="GO:0005829">
    <property type="term" value="C:cytosol"/>
    <property type="evidence" value="ECO:0007669"/>
    <property type="project" value="TreeGrafter"/>
</dbReference>
<reference evidence="10" key="1">
    <citation type="submission" date="2020-11" db="EMBL/GenBank/DDBJ databases">
        <authorList>
            <person name="Tran Van P."/>
        </authorList>
    </citation>
    <scope>NUCLEOTIDE SEQUENCE</scope>
</reference>
<keyword evidence="11" id="KW-1185">Reference proteome</keyword>
<dbReference type="GO" id="GO:0046872">
    <property type="term" value="F:metal ion binding"/>
    <property type="evidence" value="ECO:0007669"/>
    <property type="project" value="UniProtKB-KW"/>
</dbReference>
<dbReference type="AlphaFoldDB" id="A0A7R9BY07"/>
<evidence type="ECO:0000256" key="7">
    <source>
        <dbReference type="ARBA" id="ARBA00023004"/>
    </source>
</evidence>
<protein>
    <recommendedName>
        <fullName evidence="2">catalase</fullName>
        <ecNumber evidence="2">1.11.1.6</ecNumber>
    </recommendedName>
</protein>